<dbReference type="NCBIfam" id="TIGR02273">
    <property type="entry name" value="16S_RimM"/>
    <property type="match status" value="1"/>
</dbReference>
<name>D1CCM3_THET1</name>
<feature type="domain" description="Ribosome maturation factor RimM PRC barrel" evidence="7">
    <location>
        <begin position="108"/>
        <end position="173"/>
    </location>
</feature>
<accession>D1CCM3</accession>
<dbReference type="InterPro" id="IPR011033">
    <property type="entry name" value="PRC_barrel-like_sf"/>
</dbReference>
<keyword evidence="1 5" id="KW-0963">Cytoplasm</keyword>
<dbReference type="GO" id="GO:0006364">
    <property type="term" value="P:rRNA processing"/>
    <property type="evidence" value="ECO:0007669"/>
    <property type="project" value="UniProtKB-UniRule"/>
</dbReference>
<dbReference type="GO" id="GO:0005840">
    <property type="term" value="C:ribosome"/>
    <property type="evidence" value="ECO:0007669"/>
    <property type="project" value="InterPro"/>
</dbReference>
<dbReference type="HOGENOM" id="CLU_077636_3_2_0"/>
<evidence type="ECO:0000259" key="6">
    <source>
        <dbReference type="Pfam" id="PF01782"/>
    </source>
</evidence>
<dbReference type="InterPro" id="IPR002676">
    <property type="entry name" value="RimM_N"/>
</dbReference>
<comment type="domain">
    <text evidence="5">The PRC barrel domain binds ribosomal protein uS19.</text>
</comment>
<evidence type="ECO:0000256" key="1">
    <source>
        <dbReference type="ARBA" id="ARBA00022490"/>
    </source>
</evidence>
<dbReference type="RefSeq" id="WP_012875572.1">
    <property type="nucleotide sequence ID" value="NC_013525.1"/>
</dbReference>
<keyword evidence="3 5" id="KW-0698">rRNA processing</keyword>
<dbReference type="Proteomes" id="UP000000323">
    <property type="component" value="Chromosome 1"/>
</dbReference>
<keyword evidence="4 5" id="KW-0143">Chaperone</keyword>
<evidence type="ECO:0000256" key="5">
    <source>
        <dbReference type="HAMAP-Rule" id="MF_00014"/>
    </source>
</evidence>
<dbReference type="eggNOG" id="COG0806">
    <property type="taxonomic scope" value="Bacteria"/>
</dbReference>
<dbReference type="InterPro" id="IPR009000">
    <property type="entry name" value="Transl_B-barrel_sf"/>
</dbReference>
<dbReference type="Gene3D" id="2.40.30.60">
    <property type="entry name" value="RimM"/>
    <property type="match status" value="1"/>
</dbReference>
<dbReference type="STRING" id="525904.Tter_1632"/>
<evidence type="ECO:0000256" key="3">
    <source>
        <dbReference type="ARBA" id="ARBA00022552"/>
    </source>
</evidence>
<comment type="function">
    <text evidence="5">An accessory protein needed during the final step in the assembly of 30S ribosomal subunit, possibly for assembly of the head region. Essential for efficient processing of 16S rRNA. May be needed both before and after RbfA during the maturation of 16S rRNA. It has affinity for free ribosomal 30S subunits but not for 70S ribosomes.</text>
</comment>
<dbReference type="GO" id="GO:0042274">
    <property type="term" value="P:ribosomal small subunit biogenesis"/>
    <property type="evidence" value="ECO:0007669"/>
    <property type="project" value="UniProtKB-UniRule"/>
</dbReference>
<dbReference type="GO" id="GO:0043022">
    <property type="term" value="F:ribosome binding"/>
    <property type="evidence" value="ECO:0007669"/>
    <property type="project" value="InterPro"/>
</dbReference>
<keyword evidence="9" id="KW-1185">Reference proteome</keyword>
<evidence type="ECO:0000313" key="8">
    <source>
        <dbReference type="EMBL" id="ACZ42538.1"/>
    </source>
</evidence>
<reference evidence="9" key="1">
    <citation type="journal article" date="2010" name="Stand. Genomic Sci.">
        <title>Complete genome sequence of 'Thermobaculum terrenum' type strain (YNP1).</title>
        <authorList>
            <person name="Kiss H."/>
            <person name="Cleland D."/>
            <person name="Lapidus A."/>
            <person name="Lucas S."/>
            <person name="Glavina Del Rio T."/>
            <person name="Nolan M."/>
            <person name="Tice H."/>
            <person name="Han C."/>
            <person name="Goodwin L."/>
            <person name="Pitluck S."/>
            <person name="Liolios K."/>
            <person name="Ivanova N."/>
            <person name="Mavromatis K."/>
            <person name="Ovchinnikova G."/>
            <person name="Pati A."/>
            <person name="Chen A."/>
            <person name="Palaniappan K."/>
            <person name="Land M."/>
            <person name="Hauser L."/>
            <person name="Chang Y."/>
            <person name="Jeffries C."/>
            <person name="Lu M."/>
            <person name="Brettin T."/>
            <person name="Detter J."/>
            <person name="Goker M."/>
            <person name="Tindall B."/>
            <person name="Beck B."/>
            <person name="McDermott T."/>
            <person name="Woyke T."/>
            <person name="Bristow J."/>
            <person name="Eisen J."/>
            <person name="Markowitz V."/>
            <person name="Hugenholtz P."/>
            <person name="Kyrpides N."/>
            <person name="Klenk H."/>
            <person name="Cheng J."/>
        </authorList>
    </citation>
    <scope>NUCLEOTIDE SEQUENCE [LARGE SCALE GENOMIC DNA]</scope>
    <source>
        <strain evidence="9">ATCC BAA-798 / YNP1</strain>
    </source>
</reference>
<dbReference type="KEGG" id="ttr:Tter_1632"/>
<dbReference type="InterPro" id="IPR011961">
    <property type="entry name" value="RimM"/>
</dbReference>
<dbReference type="HAMAP" id="MF_00014">
    <property type="entry name" value="Ribosome_mat_RimM"/>
    <property type="match status" value="1"/>
</dbReference>
<dbReference type="OrthoDB" id="9810331at2"/>
<evidence type="ECO:0000259" key="7">
    <source>
        <dbReference type="Pfam" id="PF24986"/>
    </source>
</evidence>
<evidence type="ECO:0000256" key="2">
    <source>
        <dbReference type="ARBA" id="ARBA00022517"/>
    </source>
</evidence>
<dbReference type="EMBL" id="CP001825">
    <property type="protein sequence ID" value="ACZ42538.1"/>
    <property type="molecule type" value="Genomic_DNA"/>
</dbReference>
<dbReference type="AlphaFoldDB" id="D1CCM3"/>
<comment type="subcellular location">
    <subcellularLocation>
        <location evidence="5">Cytoplasm</location>
    </subcellularLocation>
</comment>
<gene>
    <name evidence="5" type="primary">rimM</name>
    <name evidence="8" type="ordered locus">Tter_1632</name>
</gene>
<proteinExistence type="inferred from homology"/>
<dbReference type="GO" id="GO:0005737">
    <property type="term" value="C:cytoplasm"/>
    <property type="evidence" value="ECO:0007669"/>
    <property type="project" value="UniProtKB-SubCell"/>
</dbReference>
<dbReference type="Gene3D" id="2.30.30.240">
    <property type="entry name" value="PRC-barrel domain"/>
    <property type="match status" value="1"/>
</dbReference>
<sequence>MSLARLRRRPHPPDNYVIVGRILSPHGVRGEVKVEPITDNPERFKQLRQVYVGDALHKVVSVRVLPKFVLVRFEGMESPEQAKALSGMYLYIPKEQVMPLPEDTFYHFDLQGMEVVSTSGEPLGTLREILIREANDVFVVDHPRGEILIPAIKDVVKDVDLENRRLVVELIPGLLPWES</sequence>
<dbReference type="SUPFAM" id="SSF50346">
    <property type="entry name" value="PRC-barrel domain"/>
    <property type="match status" value="1"/>
</dbReference>
<dbReference type="PANTHER" id="PTHR33692">
    <property type="entry name" value="RIBOSOME MATURATION FACTOR RIMM"/>
    <property type="match status" value="1"/>
</dbReference>
<comment type="similarity">
    <text evidence="5">Belongs to the RimM family.</text>
</comment>
<evidence type="ECO:0000313" key="9">
    <source>
        <dbReference type="Proteomes" id="UP000000323"/>
    </source>
</evidence>
<evidence type="ECO:0000256" key="4">
    <source>
        <dbReference type="ARBA" id="ARBA00023186"/>
    </source>
</evidence>
<dbReference type="SUPFAM" id="SSF50447">
    <property type="entry name" value="Translation proteins"/>
    <property type="match status" value="1"/>
</dbReference>
<dbReference type="Pfam" id="PF24986">
    <property type="entry name" value="PRC_RimM"/>
    <property type="match status" value="1"/>
</dbReference>
<organism evidence="8 9">
    <name type="scientific">Thermobaculum terrenum (strain ATCC BAA-798 / CCMEE 7001 / YNP1)</name>
    <dbReference type="NCBI Taxonomy" id="525904"/>
    <lineage>
        <taxon>Bacteria</taxon>
        <taxon>Bacillati</taxon>
        <taxon>Chloroflexota</taxon>
        <taxon>Chloroflexia</taxon>
        <taxon>Candidatus Thermobaculales</taxon>
        <taxon>Candidatus Thermobaculaceae</taxon>
        <taxon>Thermobaculum</taxon>
    </lineage>
</organism>
<dbReference type="InterPro" id="IPR036976">
    <property type="entry name" value="RimM_N_sf"/>
</dbReference>
<dbReference type="Pfam" id="PF01782">
    <property type="entry name" value="RimM"/>
    <property type="match status" value="1"/>
</dbReference>
<feature type="domain" description="RimM N-terminal" evidence="6">
    <location>
        <begin position="19"/>
        <end position="96"/>
    </location>
</feature>
<keyword evidence="2 5" id="KW-0690">Ribosome biogenesis</keyword>
<dbReference type="PANTHER" id="PTHR33692:SF1">
    <property type="entry name" value="RIBOSOME MATURATION FACTOR RIMM"/>
    <property type="match status" value="1"/>
</dbReference>
<comment type="subunit">
    <text evidence="5">Binds ribosomal protein uS19.</text>
</comment>
<dbReference type="InterPro" id="IPR056792">
    <property type="entry name" value="PRC_RimM"/>
</dbReference>
<protein>
    <recommendedName>
        <fullName evidence="5">Ribosome maturation factor RimM</fullName>
    </recommendedName>
</protein>